<evidence type="ECO:0000256" key="9">
    <source>
        <dbReference type="PROSITE-ProRule" id="PRU00108"/>
    </source>
</evidence>
<dbReference type="SUPFAM" id="SSF57716">
    <property type="entry name" value="Glucocorticoid receptor-like (DNA-binding domain)"/>
    <property type="match status" value="1"/>
</dbReference>
<dbReference type="AlphaFoldDB" id="A0A2A2K6Q9"/>
<evidence type="ECO:0000256" key="3">
    <source>
        <dbReference type="ARBA" id="ARBA00022737"/>
    </source>
</evidence>
<dbReference type="Gene3D" id="1.10.10.60">
    <property type="entry name" value="Homeodomain-like"/>
    <property type="match status" value="1"/>
</dbReference>
<dbReference type="FunFam" id="2.10.110.10:FF:000136">
    <property type="entry name" value="LIM domain family"/>
    <property type="match status" value="1"/>
</dbReference>
<dbReference type="STRING" id="2018661.A0A2A2K6Q9"/>
<dbReference type="InterPro" id="IPR050453">
    <property type="entry name" value="LIM_Homeobox_TF"/>
</dbReference>
<keyword evidence="5 10" id="KW-0440">LIM domain</keyword>
<dbReference type="GO" id="GO:0000977">
    <property type="term" value="F:RNA polymerase II transcription regulatory region sequence-specific DNA binding"/>
    <property type="evidence" value="ECO:0007669"/>
    <property type="project" value="UniProtKB-ARBA"/>
</dbReference>
<evidence type="ECO:0000256" key="5">
    <source>
        <dbReference type="ARBA" id="ARBA00023038"/>
    </source>
</evidence>
<dbReference type="FunFam" id="1.10.10.60:FF:000027">
    <property type="entry name" value="LIM/homeobox protein Lhx9"/>
    <property type="match status" value="1"/>
</dbReference>
<dbReference type="GO" id="GO:0045944">
    <property type="term" value="P:positive regulation of transcription by RNA polymerase II"/>
    <property type="evidence" value="ECO:0007669"/>
    <property type="project" value="UniProtKB-ARBA"/>
</dbReference>
<dbReference type="CDD" id="cd00086">
    <property type="entry name" value="homeodomain"/>
    <property type="match status" value="1"/>
</dbReference>
<proteinExistence type="predicted"/>
<dbReference type="SUPFAM" id="SSF46689">
    <property type="entry name" value="Homeodomain-like"/>
    <property type="match status" value="1"/>
</dbReference>
<evidence type="ECO:0000256" key="1">
    <source>
        <dbReference type="ARBA" id="ARBA00004123"/>
    </source>
</evidence>
<keyword evidence="4 10" id="KW-0862">Zinc</keyword>
<reference evidence="15 16" key="1">
    <citation type="journal article" date="2017" name="Curr. Biol.">
        <title>Genome architecture and evolution of a unichromosomal asexual nematode.</title>
        <authorList>
            <person name="Fradin H."/>
            <person name="Zegar C."/>
            <person name="Gutwein M."/>
            <person name="Lucas J."/>
            <person name="Kovtun M."/>
            <person name="Corcoran D."/>
            <person name="Baugh L.R."/>
            <person name="Kiontke K."/>
            <person name="Gunsalus K."/>
            <person name="Fitch D.H."/>
            <person name="Piano F."/>
        </authorList>
    </citation>
    <scope>NUCLEOTIDE SEQUENCE [LARGE SCALE GENOMIC DNA]</scope>
    <source>
        <strain evidence="15">PF1309</strain>
    </source>
</reference>
<dbReference type="GO" id="GO:0050877">
    <property type="term" value="P:nervous system process"/>
    <property type="evidence" value="ECO:0007669"/>
    <property type="project" value="UniProtKB-ARBA"/>
</dbReference>
<dbReference type="GO" id="GO:0007409">
    <property type="term" value="P:axonogenesis"/>
    <property type="evidence" value="ECO:0007669"/>
    <property type="project" value="UniProtKB-ARBA"/>
</dbReference>
<dbReference type="GO" id="GO:0005634">
    <property type="term" value="C:nucleus"/>
    <property type="evidence" value="ECO:0007669"/>
    <property type="project" value="UniProtKB-SubCell"/>
</dbReference>
<dbReference type="Pfam" id="PF00046">
    <property type="entry name" value="Homeodomain"/>
    <property type="match status" value="1"/>
</dbReference>
<accession>A0A2A2K6Q9</accession>
<dbReference type="CDD" id="cd09379">
    <property type="entry name" value="LIM2_AWH"/>
    <property type="match status" value="1"/>
</dbReference>
<feature type="domain" description="LIM zinc-binding" evidence="13">
    <location>
        <begin position="10"/>
        <end position="72"/>
    </location>
</feature>
<dbReference type="InterPro" id="IPR001781">
    <property type="entry name" value="Znf_LIM"/>
</dbReference>
<gene>
    <name evidence="15" type="ORF">WR25_02097</name>
</gene>
<comment type="subcellular location">
    <subcellularLocation>
        <location evidence="1 9 11">Nucleus</location>
    </subcellularLocation>
</comment>
<evidence type="ECO:0000256" key="8">
    <source>
        <dbReference type="ARBA" id="ARBA00023242"/>
    </source>
</evidence>
<evidence type="ECO:0000259" key="14">
    <source>
        <dbReference type="PROSITE" id="PS50071"/>
    </source>
</evidence>
<dbReference type="PROSITE" id="PS00478">
    <property type="entry name" value="LIM_DOMAIN_1"/>
    <property type="match status" value="1"/>
</dbReference>
<keyword evidence="8 9" id="KW-0539">Nucleus</keyword>
<dbReference type="PANTHER" id="PTHR24208:SF127">
    <property type="entry name" value="LIM_HOMEOBOX PROTEIN AWH"/>
    <property type="match status" value="1"/>
</dbReference>
<evidence type="ECO:0000313" key="16">
    <source>
        <dbReference type="Proteomes" id="UP000218231"/>
    </source>
</evidence>
<evidence type="ECO:0000256" key="7">
    <source>
        <dbReference type="ARBA" id="ARBA00023155"/>
    </source>
</evidence>
<evidence type="ECO:0000256" key="4">
    <source>
        <dbReference type="ARBA" id="ARBA00022833"/>
    </source>
</evidence>
<dbReference type="PANTHER" id="PTHR24208">
    <property type="entry name" value="LIM/HOMEOBOX PROTEIN LHX"/>
    <property type="match status" value="1"/>
</dbReference>
<evidence type="ECO:0000259" key="13">
    <source>
        <dbReference type="PROSITE" id="PS50023"/>
    </source>
</evidence>
<organism evidence="15 16">
    <name type="scientific">Diploscapter pachys</name>
    <dbReference type="NCBI Taxonomy" id="2018661"/>
    <lineage>
        <taxon>Eukaryota</taxon>
        <taxon>Metazoa</taxon>
        <taxon>Ecdysozoa</taxon>
        <taxon>Nematoda</taxon>
        <taxon>Chromadorea</taxon>
        <taxon>Rhabditida</taxon>
        <taxon>Rhabditina</taxon>
        <taxon>Rhabditomorpha</taxon>
        <taxon>Rhabditoidea</taxon>
        <taxon>Rhabditidae</taxon>
        <taxon>Diploscapter</taxon>
    </lineage>
</organism>
<evidence type="ECO:0008006" key="17">
    <source>
        <dbReference type="Google" id="ProtNLM"/>
    </source>
</evidence>
<evidence type="ECO:0000256" key="12">
    <source>
        <dbReference type="SAM" id="MobiDB-lite"/>
    </source>
</evidence>
<dbReference type="GO" id="GO:0000981">
    <property type="term" value="F:DNA-binding transcription factor activity, RNA polymerase II-specific"/>
    <property type="evidence" value="ECO:0007669"/>
    <property type="project" value="TreeGrafter"/>
</dbReference>
<keyword evidence="3" id="KW-0677">Repeat</keyword>
<dbReference type="SMART" id="SM00132">
    <property type="entry name" value="LIM"/>
    <property type="match status" value="1"/>
</dbReference>
<feature type="DNA-binding region" description="Homeobox" evidence="9">
    <location>
        <begin position="83"/>
        <end position="142"/>
    </location>
</feature>
<dbReference type="PROSITE" id="PS50071">
    <property type="entry name" value="HOMEOBOX_2"/>
    <property type="match status" value="1"/>
</dbReference>
<name>A0A2A2K6Q9_9BILA</name>
<dbReference type="GO" id="GO:0045664">
    <property type="term" value="P:regulation of neuron differentiation"/>
    <property type="evidence" value="ECO:0007669"/>
    <property type="project" value="UniProtKB-ARBA"/>
</dbReference>
<feature type="region of interest" description="Disordered" evidence="12">
    <location>
        <begin position="138"/>
        <end position="189"/>
    </location>
</feature>
<evidence type="ECO:0000256" key="6">
    <source>
        <dbReference type="ARBA" id="ARBA00023125"/>
    </source>
</evidence>
<dbReference type="PROSITE" id="PS50023">
    <property type="entry name" value="LIM_DOMAIN_2"/>
    <property type="match status" value="1"/>
</dbReference>
<dbReference type="Pfam" id="PF00412">
    <property type="entry name" value="LIM"/>
    <property type="match status" value="1"/>
</dbReference>
<dbReference type="EMBL" id="LIAE01009485">
    <property type="protein sequence ID" value="PAV69595.1"/>
    <property type="molecule type" value="Genomic_DNA"/>
</dbReference>
<evidence type="ECO:0000256" key="2">
    <source>
        <dbReference type="ARBA" id="ARBA00022723"/>
    </source>
</evidence>
<dbReference type="InterPro" id="IPR009057">
    <property type="entry name" value="Homeodomain-like_sf"/>
</dbReference>
<sequence>MPLDFSQFGAKCASCNRVIQPTDWVRRARIHIYHLACFSCTQCKRQLSTGEEFALQEGRILCKQHFVELIEGENGVNQAKQKTKRVRTTFAEEQLQILQTYFSQDSNPDGADLERIANQTGLSKRVTQVWFQNSRARQKKYQGTRKSGTTANGTNRLNNGTGDDAGVRMSSETSEDPMSPGEKSETSSCEGMLFPTSVTTSAEEAICESTVALTSLQFE</sequence>
<evidence type="ECO:0000313" key="15">
    <source>
        <dbReference type="EMBL" id="PAV69595.1"/>
    </source>
</evidence>
<evidence type="ECO:0000256" key="11">
    <source>
        <dbReference type="RuleBase" id="RU000682"/>
    </source>
</evidence>
<evidence type="ECO:0000256" key="10">
    <source>
        <dbReference type="PROSITE-ProRule" id="PRU00125"/>
    </source>
</evidence>
<keyword evidence="7 9" id="KW-0371">Homeobox</keyword>
<keyword evidence="2 10" id="KW-0479">Metal-binding</keyword>
<feature type="domain" description="Homeobox" evidence="14">
    <location>
        <begin position="81"/>
        <end position="141"/>
    </location>
</feature>
<feature type="compositionally biased region" description="Polar residues" evidence="12">
    <location>
        <begin position="144"/>
        <end position="161"/>
    </location>
</feature>
<dbReference type="Gene3D" id="2.10.110.10">
    <property type="entry name" value="Cysteine Rich Protein"/>
    <property type="match status" value="1"/>
</dbReference>
<dbReference type="InterPro" id="IPR001356">
    <property type="entry name" value="HD"/>
</dbReference>
<dbReference type="OrthoDB" id="10068367at2759"/>
<keyword evidence="16" id="KW-1185">Reference proteome</keyword>
<dbReference type="GO" id="GO:0046872">
    <property type="term" value="F:metal ion binding"/>
    <property type="evidence" value="ECO:0007669"/>
    <property type="project" value="UniProtKB-KW"/>
</dbReference>
<dbReference type="Proteomes" id="UP000218231">
    <property type="component" value="Unassembled WGS sequence"/>
</dbReference>
<protein>
    <recommendedName>
        <fullName evidence="17">LIM/homeobox protein Awh</fullName>
    </recommendedName>
</protein>
<keyword evidence="6 9" id="KW-0238">DNA-binding</keyword>
<dbReference type="SMART" id="SM00389">
    <property type="entry name" value="HOX"/>
    <property type="match status" value="1"/>
</dbReference>
<comment type="caution">
    <text evidence="15">The sequence shown here is derived from an EMBL/GenBank/DDBJ whole genome shotgun (WGS) entry which is preliminary data.</text>
</comment>